<evidence type="ECO:0000256" key="1">
    <source>
        <dbReference type="SAM" id="SignalP"/>
    </source>
</evidence>
<gene>
    <name evidence="2" type="ORF">L227DRAFT_573072</name>
</gene>
<keyword evidence="1" id="KW-0732">Signal</keyword>
<dbReference type="AlphaFoldDB" id="A0A5C2SHH1"/>
<evidence type="ECO:0000313" key="3">
    <source>
        <dbReference type="Proteomes" id="UP000313359"/>
    </source>
</evidence>
<proteinExistence type="predicted"/>
<feature type="chain" id="PRO_5023095867" evidence="1">
    <location>
        <begin position="19"/>
        <end position="176"/>
    </location>
</feature>
<feature type="signal peptide" evidence="1">
    <location>
        <begin position="1"/>
        <end position="18"/>
    </location>
</feature>
<reference evidence="2" key="1">
    <citation type="journal article" date="2018" name="Genome Biol. Evol.">
        <title>Genomics and development of Lentinus tigrinus, a white-rot wood-decaying mushroom with dimorphic fruiting bodies.</title>
        <authorList>
            <person name="Wu B."/>
            <person name="Xu Z."/>
            <person name="Knudson A."/>
            <person name="Carlson A."/>
            <person name="Chen N."/>
            <person name="Kovaka S."/>
            <person name="LaButti K."/>
            <person name="Lipzen A."/>
            <person name="Pennachio C."/>
            <person name="Riley R."/>
            <person name="Schakwitz W."/>
            <person name="Umezawa K."/>
            <person name="Ohm R.A."/>
            <person name="Grigoriev I.V."/>
            <person name="Nagy L.G."/>
            <person name="Gibbons J."/>
            <person name="Hibbett D."/>
        </authorList>
    </citation>
    <scope>NUCLEOTIDE SEQUENCE [LARGE SCALE GENOMIC DNA]</scope>
    <source>
        <strain evidence="2">ALCF2SS1-6</strain>
    </source>
</reference>
<name>A0A5C2SHH1_9APHY</name>
<sequence>MPSCLLLGIGTLGTLFDALVPSQTARFQATSRTAVPLSTCSVDGTHIRTKKPLPQEAITMQCDSTACEDPMLQHAQRCRTCGLSAALPSVTYQGLPPSITRVCIAICQIIQLSPRRPPRSPGITPEYCRGTRWSHHLDILLVSTRMDGSCLSTGRGDCGLISAVNHPDKGTTAQIS</sequence>
<protein>
    <submittedName>
        <fullName evidence="2">Uncharacterized protein</fullName>
    </submittedName>
</protein>
<keyword evidence="3" id="KW-1185">Reference proteome</keyword>
<organism evidence="2 3">
    <name type="scientific">Lentinus tigrinus ALCF2SS1-6</name>
    <dbReference type="NCBI Taxonomy" id="1328759"/>
    <lineage>
        <taxon>Eukaryota</taxon>
        <taxon>Fungi</taxon>
        <taxon>Dikarya</taxon>
        <taxon>Basidiomycota</taxon>
        <taxon>Agaricomycotina</taxon>
        <taxon>Agaricomycetes</taxon>
        <taxon>Polyporales</taxon>
        <taxon>Polyporaceae</taxon>
        <taxon>Lentinus</taxon>
    </lineage>
</organism>
<evidence type="ECO:0000313" key="2">
    <source>
        <dbReference type="EMBL" id="RPD63242.1"/>
    </source>
</evidence>
<dbReference type="EMBL" id="ML122257">
    <property type="protein sequence ID" value="RPD63242.1"/>
    <property type="molecule type" value="Genomic_DNA"/>
</dbReference>
<dbReference type="Proteomes" id="UP000313359">
    <property type="component" value="Unassembled WGS sequence"/>
</dbReference>
<accession>A0A5C2SHH1</accession>